<dbReference type="Proteomes" id="UP000618931">
    <property type="component" value="Unassembled WGS sequence"/>
</dbReference>
<dbReference type="PANTHER" id="PTHR36932:SF1">
    <property type="entry name" value="CAPSULAR POLYSACCHARIDE BIOSYNTHESIS PROTEIN"/>
    <property type="match status" value="1"/>
</dbReference>
<name>A0ABS0I3A6_9BACT</name>
<dbReference type="InterPro" id="IPR042099">
    <property type="entry name" value="ANL_N_sf"/>
</dbReference>
<dbReference type="PANTHER" id="PTHR36932">
    <property type="entry name" value="CAPSULAR POLYSACCHARIDE BIOSYNTHESIS PROTEIN"/>
    <property type="match status" value="1"/>
</dbReference>
<proteinExistence type="predicted"/>
<evidence type="ECO:0000256" key="1">
    <source>
        <dbReference type="SAM" id="MobiDB-lite"/>
    </source>
</evidence>
<sequence>MASSWRAGLDRLLILWYYCRARYGRRPHSRAQLEQWQQRRLRRYARWVGRTFAFYRPWAEQPLSQWPVLEKSEYLTQFAGLNAHGLPLAGCLAVARAAEASRDAAASQLPQGLSVGLSSGTAGPQGVFLVSRRERLAWAGTVLAKALPGGLWRPARIALFLRANNPLYETLGGRHIRFAYFDLTRPLARLRQELAAFGPTVLVAPAYVLRLLAEAEAAAPLGLAPAHIYSAAEVLEDEDRAVIEQVFRQPVGQIYQAAEGFLGISCAHGRLHLNEDLLHVEREYLAGNTGRFMPIITDFNRSTQAIIRYRLNDVLIEAAEPCPCGSPCAALARVEGRGDDVFVLATPTGQSVPVFPDFIRSAVLQSSPHILDFRCVQTAPDAVTLQLSTPAAEAAEASKHATQALGALWARYGVQPPRLTLQEWTPPADENLTLKRRRVQRTFPVALRALLTPAAGEQLPGQPDAGGIASGLPPAGAGALS</sequence>
<dbReference type="InterPro" id="IPR053158">
    <property type="entry name" value="CapK_Type1_Caps_Biosynth"/>
</dbReference>
<organism evidence="2 3">
    <name type="scientific">Hymenobacter ruricola</name>
    <dbReference type="NCBI Taxonomy" id="2791023"/>
    <lineage>
        <taxon>Bacteria</taxon>
        <taxon>Pseudomonadati</taxon>
        <taxon>Bacteroidota</taxon>
        <taxon>Cytophagia</taxon>
        <taxon>Cytophagales</taxon>
        <taxon>Hymenobacteraceae</taxon>
        <taxon>Hymenobacter</taxon>
    </lineage>
</organism>
<dbReference type="InterPro" id="IPR012685">
    <property type="entry name" value="CHP02304_F390_synth-rel"/>
</dbReference>
<feature type="region of interest" description="Disordered" evidence="1">
    <location>
        <begin position="456"/>
        <end position="481"/>
    </location>
</feature>
<reference evidence="2 3" key="1">
    <citation type="submission" date="2020-11" db="EMBL/GenBank/DDBJ databases">
        <authorList>
            <person name="Kim M.K."/>
        </authorList>
    </citation>
    <scope>NUCLEOTIDE SEQUENCE [LARGE SCALE GENOMIC DNA]</scope>
    <source>
        <strain evidence="2 3">BT662</strain>
    </source>
</reference>
<protein>
    <submittedName>
        <fullName evidence="2">Adenylate cyclase</fullName>
    </submittedName>
</protein>
<dbReference type="Gene3D" id="3.40.50.12780">
    <property type="entry name" value="N-terminal domain of ligase-like"/>
    <property type="match status" value="1"/>
</dbReference>
<feature type="compositionally biased region" description="Low complexity" evidence="1">
    <location>
        <begin position="465"/>
        <end position="481"/>
    </location>
</feature>
<evidence type="ECO:0000313" key="3">
    <source>
        <dbReference type="Proteomes" id="UP000618931"/>
    </source>
</evidence>
<comment type="caution">
    <text evidence="2">The sequence shown here is derived from an EMBL/GenBank/DDBJ whole genome shotgun (WGS) entry which is preliminary data.</text>
</comment>
<keyword evidence="3" id="KW-1185">Reference proteome</keyword>
<dbReference type="EMBL" id="JADQDM010000003">
    <property type="protein sequence ID" value="MBF9221271.1"/>
    <property type="molecule type" value="Genomic_DNA"/>
</dbReference>
<dbReference type="RefSeq" id="WP_196292720.1">
    <property type="nucleotide sequence ID" value="NZ_JADQDM010000003.1"/>
</dbReference>
<accession>A0ABS0I3A6</accession>
<dbReference type="NCBIfam" id="TIGR02304">
    <property type="entry name" value="aden_form_hyp"/>
    <property type="match status" value="1"/>
</dbReference>
<evidence type="ECO:0000313" key="2">
    <source>
        <dbReference type="EMBL" id="MBF9221271.1"/>
    </source>
</evidence>
<gene>
    <name evidence="2" type="ORF">I2H31_09155</name>
</gene>